<proteinExistence type="predicted"/>
<accession>A0A1Y1QR91</accession>
<reference evidence="2 3" key="1">
    <citation type="submission" date="2017-01" db="EMBL/GenBank/DDBJ databases">
        <title>Novel large sulfur bacteria in the metagenomes of groundwater-fed chemosynthetic microbial mats in the Lake Huron basin.</title>
        <authorList>
            <person name="Sharrar A.M."/>
            <person name="Flood B.E."/>
            <person name="Bailey J.V."/>
            <person name="Jones D.S."/>
            <person name="Biddanda B."/>
            <person name="Ruberg S.A."/>
            <person name="Marcus D.N."/>
            <person name="Dick G.J."/>
        </authorList>
    </citation>
    <scope>NUCLEOTIDE SEQUENCE [LARGE SCALE GENOMIC DNA]</scope>
    <source>
        <strain evidence="2">A8</strain>
    </source>
</reference>
<organism evidence="2 3">
    <name type="scientific">Thiothrix lacustris</name>
    <dbReference type="NCBI Taxonomy" id="525917"/>
    <lineage>
        <taxon>Bacteria</taxon>
        <taxon>Pseudomonadati</taxon>
        <taxon>Pseudomonadota</taxon>
        <taxon>Gammaproteobacteria</taxon>
        <taxon>Thiotrichales</taxon>
        <taxon>Thiotrichaceae</taxon>
        <taxon>Thiothrix</taxon>
    </lineage>
</organism>
<dbReference type="EMBL" id="MTEJ01000084">
    <property type="protein sequence ID" value="OQX11625.1"/>
    <property type="molecule type" value="Genomic_DNA"/>
</dbReference>
<dbReference type="Gene3D" id="2.60.40.10">
    <property type="entry name" value="Immunoglobulins"/>
    <property type="match status" value="1"/>
</dbReference>
<evidence type="ECO:0000313" key="2">
    <source>
        <dbReference type="EMBL" id="OQX11625.1"/>
    </source>
</evidence>
<evidence type="ECO:0008006" key="4">
    <source>
        <dbReference type="Google" id="ProtNLM"/>
    </source>
</evidence>
<dbReference type="InterPro" id="IPR013783">
    <property type="entry name" value="Ig-like_fold"/>
</dbReference>
<evidence type="ECO:0000256" key="1">
    <source>
        <dbReference type="SAM" id="SignalP"/>
    </source>
</evidence>
<keyword evidence="1" id="KW-0732">Signal</keyword>
<gene>
    <name evidence="2" type="ORF">BWK73_17260</name>
</gene>
<dbReference type="AlphaFoldDB" id="A0A1Y1QR91"/>
<feature type="signal peptide" evidence="1">
    <location>
        <begin position="1"/>
        <end position="21"/>
    </location>
</feature>
<evidence type="ECO:0000313" key="3">
    <source>
        <dbReference type="Proteomes" id="UP000192491"/>
    </source>
</evidence>
<dbReference type="Proteomes" id="UP000192491">
    <property type="component" value="Unassembled WGS sequence"/>
</dbReference>
<protein>
    <recommendedName>
        <fullName evidence="4">DUF3324 domain-containing protein</fullName>
    </recommendedName>
</protein>
<feature type="chain" id="PRO_5012575841" description="DUF3324 domain-containing protein" evidence="1">
    <location>
        <begin position="22"/>
        <end position="262"/>
    </location>
</feature>
<comment type="caution">
    <text evidence="2">The sequence shown here is derived from an EMBL/GenBank/DDBJ whole genome shotgun (WGS) entry which is preliminary data.</text>
</comment>
<sequence length="262" mass="28241">MKHILKTLVVALLLLTTQLQAAVMLGGKGLSHEYNVTPGQQLSGTLELRNGGNQPAEVKIYQEDLQQGNARSNKSWVRLSSNRIILPPGAKQNVAYTISVPAGAGNGTYWSAIMLEPVSNKSRESEMNKAPVEKDKFVMHIETVTRYAVTVMTHIGSGASNLSFSAPKIETDETGQKVFGITVQNGGNRHSRPDISLEVFNAQGNPMKTLKGESQSIFPGTSKRLTIPLTGLAPGQYKALLAADDRNTGKTFGTDVNLNILP</sequence>
<name>A0A1Y1QR91_9GAMM</name>